<evidence type="ECO:0000256" key="7">
    <source>
        <dbReference type="PROSITE-ProRule" id="PRU01360"/>
    </source>
</evidence>
<protein>
    <submittedName>
        <fullName evidence="10">SusC/RagA family TonB-linked outer membrane protein</fullName>
    </submittedName>
</protein>
<comment type="subcellular location">
    <subcellularLocation>
        <location evidence="1 7">Cell outer membrane</location>
        <topology evidence="1 7">Multi-pass membrane protein</topology>
    </subcellularLocation>
</comment>
<dbReference type="Proteomes" id="UP000810252">
    <property type="component" value="Unassembled WGS sequence"/>
</dbReference>
<accession>A0A9D9EJA7</accession>
<dbReference type="SUPFAM" id="SSF56935">
    <property type="entry name" value="Porins"/>
    <property type="match status" value="1"/>
</dbReference>
<dbReference type="InterPro" id="IPR036942">
    <property type="entry name" value="Beta-barrel_TonB_sf"/>
</dbReference>
<evidence type="ECO:0000256" key="5">
    <source>
        <dbReference type="ARBA" id="ARBA00023136"/>
    </source>
</evidence>
<evidence type="ECO:0000256" key="1">
    <source>
        <dbReference type="ARBA" id="ARBA00004571"/>
    </source>
</evidence>
<dbReference type="InterPro" id="IPR039426">
    <property type="entry name" value="TonB-dep_rcpt-like"/>
</dbReference>
<feature type="domain" description="TonB-dependent receptor plug" evidence="9">
    <location>
        <begin position="113"/>
        <end position="241"/>
    </location>
</feature>
<dbReference type="EMBL" id="JADIMQ010000027">
    <property type="protein sequence ID" value="MBO8447998.1"/>
    <property type="molecule type" value="Genomic_DNA"/>
</dbReference>
<reference evidence="10" key="1">
    <citation type="submission" date="2020-10" db="EMBL/GenBank/DDBJ databases">
        <authorList>
            <person name="Gilroy R."/>
        </authorList>
    </citation>
    <scope>NUCLEOTIDE SEQUENCE</scope>
    <source>
        <strain evidence="10">20514</strain>
    </source>
</reference>
<dbReference type="NCBIfam" id="TIGR04056">
    <property type="entry name" value="OMP_RagA_SusC"/>
    <property type="match status" value="1"/>
</dbReference>
<dbReference type="InterPro" id="IPR012910">
    <property type="entry name" value="Plug_dom"/>
</dbReference>
<evidence type="ECO:0000259" key="9">
    <source>
        <dbReference type="Pfam" id="PF07715"/>
    </source>
</evidence>
<proteinExistence type="inferred from homology"/>
<keyword evidence="4 7" id="KW-0812">Transmembrane</keyword>
<evidence type="ECO:0000256" key="6">
    <source>
        <dbReference type="ARBA" id="ARBA00023237"/>
    </source>
</evidence>
<dbReference type="Gene3D" id="2.170.130.10">
    <property type="entry name" value="TonB-dependent receptor, plug domain"/>
    <property type="match status" value="1"/>
</dbReference>
<keyword evidence="3 7" id="KW-1134">Transmembrane beta strand</keyword>
<evidence type="ECO:0000313" key="10">
    <source>
        <dbReference type="EMBL" id="MBO8447998.1"/>
    </source>
</evidence>
<reference evidence="10" key="2">
    <citation type="journal article" date="2021" name="PeerJ">
        <title>Extensive microbial diversity within the chicken gut microbiome revealed by metagenomics and culture.</title>
        <authorList>
            <person name="Gilroy R."/>
            <person name="Ravi A."/>
            <person name="Getino M."/>
            <person name="Pursley I."/>
            <person name="Horton D.L."/>
            <person name="Alikhan N.F."/>
            <person name="Baker D."/>
            <person name="Gharbi K."/>
            <person name="Hall N."/>
            <person name="Watson M."/>
            <person name="Adriaenssens E.M."/>
            <person name="Foster-Nyarko E."/>
            <person name="Jarju S."/>
            <person name="Secka A."/>
            <person name="Antonio M."/>
            <person name="Oren A."/>
            <person name="Chaudhuri R.R."/>
            <person name="La Ragione R."/>
            <person name="Hildebrand F."/>
            <person name="Pallen M.J."/>
        </authorList>
    </citation>
    <scope>NUCLEOTIDE SEQUENCE</scope>
    <source>
        <strain evidence="10">20514</strain>
    </source>
</reference>
<evidence type="ECO:0000313" key="11">
    <source>
        <dbReference type="Proteomes" id="UP000810252"/>
    </source>
</evidence>
<dbReference type="Gene3D" id="2.60.40.1120">
    <property type="entry name" value="Carboxypeptidase-like, regulatory domain"/>
    <property type="match status" value="1"/>
</dbReference>
<dbReference type="GO" id="GO:0009279">
    <property type="term" value="C:cell outer membrane"/>
    <property type="evidence" value="ECO:0007669"/>
    <property type="project" value="UniProtKB-SubCell"/>
</dbReference>
<feature type="chain" id="PRO_5039089732" evidence="8">
    <location>
        <begin position="20"/>
        <end position="1108"/>
    </location>
</feature>
<evidence type="ECO:0000256" key="8">
    <source>
        <dbReference type="SAM" id="SignalP"/>
    </source>
</evidence>
<keyword evidence="8" id="KW-0732">Signal</keyword>
<dbReference type="Pfam" id="PF13715">
    <property type="entry name" value="CarbopepD_reg_2"/>
    <property type="match status" value="1"/>
</dbReference>
<keyword evidence="5 7" id="KW-0472">Membrane</keyword>
<dbReference type="InterPro" id="IPR023997">
    <property type="entry name" value="TonB-dep_OMP_SusC/RagA_CS"/>
</dbReference>
<keyword evidence="2 7" id="KW-0813">Transport</keyword>
<dbReference type="InterPro" id="IPR037066">
    <property type="entry name" value="Plug_dom_sf"/>
</dbReference>
<evidence type="ECO:0000256" key="2">
    <source>
        <dbReference type="ARBA" id="ARBA00022448"/>
    </source>
</evidence>
<dbReference type="InterPro" id="IPR008969">
    <property type="entry name" value="CarboxyPept-like_regulatory"/>
</dbReference>
<keyword evidence="6 7" id="KW-0998">Cell outer membrane</keyword>
<evidence type="ECO:0000256" key="4">
    <source>
        <dbReference type="ARBA" id="ARBA00022692"/>
    </source>
</evidence>
<dbReference type="PROSITE" id="PS52016">
    <property type="entry name" value="TONB_DEPENDENT_REC_3"/>
    <property type="match status" value="1"/>
</dbReference>
<gene>
    <name evidence="10" type="ORF">IAC29_01840</name>
</gene>
<organism evidence="10 11">
    <name type="scientific">Candidatus Cryptobacteroides merdigallinarum</name>
    <dbReference type="NCBI Taxonomy" id="2840770"/>
    <lineage>
        <taxon>Bacteria</taxon>
        <taxon>Pseudomonadati</taxon>
        <taxon>Bacteroidota</taxon>
        <taxon>Bacteroidia</taxon>
        <taxon>Bacteroidales</taxon>
        <taxon>Candidatus Cryptobacteroides</taxon>
    </lineage>
</organism>
<sequence length="1108" mass="122034">MVSLAVTVFLACMSVTSVAQTTRITVHGTVRDTGGEPLAGVSVMVPGTMTGVSTGLEGEYSITVDRGSVLRFSCIGFETRDIHADKERYDMVLEEEAMMMDQVVVTGYSQVELRKSTGAVGVISGEELKGSPLKTMDQLLQGKLAGVNVQMTSGRPGAAAKIRIRGTNTLTGNAEPLWVIDGVPLQKNIPQMNLSEIREGDFDNIFATGVGNVNPNDIESITVLKDAAAAAIYGSQAANGVIVVTTKRGAPGQTSVSYMGSVTVQTKPSRDPNLMNSREKLAWEQELWNEFAAEGYAASQAGDLTARYPVVGIVGQIRSGYGKYAGLSTEEQDAYIEQLGSHTTDWFDVLFRNTVSTSHYLSVSGGSEKMTYYVSGGFNYNNGLVQRTSATSYNLRAKIDSRPAKWISFGVQTEFSYQKALAPSNNVDMFDYAYFANPYEQLYNADGSYRPDETYFTLRHANGGQEMALPSNGFNIMREINETSSEANSTSVTLQGNTTVNIAKGLTFTGLASFSYFGDLSENINGKDTYAAFKDRPFELTYTSQRTYGSITQSSTFNTSYMLRGQLNYSRTFATDHAISVIGGAEIRSSYAKGIMSKRYGYDTVTGNHSTPLIEGVTTSPTYDKAVMYQRILDGCSGQTIVEDAYASFYGSATYTFRNKYVFSGTVRSDGSNNFGSDEQFNVNWSVSGAWNIDEEPWMQGISGVLSSLSLRSGFGYTGGVNKTVYPVFIMDYETSFRNTEDDTYRMGRIFNAPNPKLSWEKNQTFNVGLNFGFLNERIYGEVSYYHNKNLDLVTPVAVTSTTGFESQSYNTSEQVNHGVELMLGATILKIKDFRWRVTANAAYNYNVLTKYNSPTGNIIGDYYEGYPLGHIFSGKTTGIDPATGIYKYVLRPDITITDVSDYRQYENYLFYVGTSNAPWTGGFSTTFSYKRLSLSVSGNFSIGAKVLNNITSPVSYSSIGTSSPEQAIPSSKNDLYVNHLNVVRDVTYRWTVSNPVTDGYPRLMDAYGQRIRDQYGNYLDSLQPLSSATITNCALLEDVSYLKISSMTLTYQLPDRWAAAMKMRDFNVSFLMNNMFIFTGYSGMDPETPGAVYPQSRSFSFSLSFSF</sequence>
<name>A0A9D9EJA7_9BACT</name>
<dbReference type="InterPro" id="IPR023996">
    <property type="entry name" value="TonB-dep_OMP_SusC/RagA"/>
</dbReference>
<evidence type="ECO:0000256" key="3">
    <source>
        <dbReference type="ARBA" id="ARBA00022452"/>
    </source>
</evidence>
<comment type="caution">
    <text evidence="10">The sequence shown here is derived from an EMBL/GenBank/DDBJ whole genome shotgun (WGS) entry which is preliminary data.</text>
</comment>
<dbReference type="SUPFAM" id="SSF49464">
    <property type="entry name" value="Carboxypeptidase regulatory domain-like"/>
    <property type="match status" value="1"/>
</dbReference>
<feature type="signal peptide" evidence="8">
    <location>
        <begin position="1"/>
        <end position="19"/>
    </location>
</feature>
<dbReference type="NCBIfam" id="TIGR04057">
    <property type="entry name" value="SusC_RagA_signa"/>
    <property type="match status" value="1"/>
</dbReference>
<dbReference type="AlphaFoldDB" id="A0A9D9EJA7"/>
<dbReference type="Pfam" id="PF07715">
    <property type="entry name" value="Plug"/>
    <property type="match status" value="1"/>
</dbReference>
<dbReference type="Gene3D" id="2.40.170.20">
    <property type="entry name" value="TonB-dependent receptor, beta-barrel domain"/>
    <property type="match status" value="1"/>
</dbReference>
<comment type="similarity">
    <text evidence="7">Belongs to the TonB-dependent receptor family.</text>
</comment>